<keyword evidence="7 11" id="KW-0862">Zinc</keyword>
<comment type="subunit">
    <text evidence="11">Homodimer.</text>
</comment>
<evidence type="ECO:0000256" key="5">
    <source>
        <dbReference type="ARBA" id="ARBA00022491"/>
    </source>
</evidence>
<evidence type="ECO:0000256" key="11">
    <source>
        <dbReference type="RuleBase" id="RU364037"/>
    </source>
</evidence>
<keyword evidence="11" id="KW-0408">Iron</keyword>
<dbReference type="FunFam" id="1.10.10.10:FF:000007">
    <property type="entry name" value="Ferric uptake regulation protein"/>
    <property type="match status" value="1"/>
</dbReference>
<proteinExistence type="inferred from homology"/>
<evidence type="ECO:0000256" key="7">
    <source>
        <dbReference type="ARBA" id="ARBA00022833"/>
    </source>
</evidence>
<dbReference type="RefSeq" id="WP_024081305.1">
    <property type="nucleotide sequence ID" value="NZ_CP027527.1"/>
</dbReference>
<dbReference type="GO" id="GO:0000976">
    <property type="term" value="F:transcription cis-regulatory region binding"/>
    <property type="evidence" value="ECO:0007669"/>
    <property type="project" value="TreeGrafter"/>
</dbReference>
<dbReference type="GO" id="GO:1900376">
    <property type="term" value="P:regulation of secondary metabolite biosynthetic process"/>
    <property type="evidence" value="ECO:0007669"/>
    <property type="project" value="TreeGrafter"/>
</dbReference>
<dbReference type="AlphaFoldDB" id="A4U0K6"/>
<evidence type="ECO:0000256" key="6">
    <source>
        <dbReference type="ARBA" id="ARBA00022723"/>
    </source>
</evidence>
<sequence>MLVRHQAPEHETLREAGIRPTTPRITILRAIEQGGHRHLTPESFHQELADQGHEFSLATVYNTLNHFAEADLLRRVGCGDRHYFCTNTREHHHFYDARTGRIEDIPDPQPVIAGLPEPPPGMMIEAVEVVIRLRRLPHG</sequence>
<dbReference type="GO" id="GO:0045892">
    <property type="term" value="P:negative regulation of DNA-templated transcription"/>
    <property type="evidence" value="ECO:0007669"/>
    <property type="project" value="TreeGrafter"/>
</dbReference>
<dbReference type="InterPro" id="IPR002481">
    <property type="entry name" value="FUR"/>
</dbReference>
<evidence type="ECO:0000256" key="9">
    <source>
        <dbReference type="ARBA" id="ARBA00023125"/>
    </source>
</evidence>
<accession>A4U0K6</accession>
<evidence type="ECO:0000256" key="4">
    <source>
        <dbReference type="ARBA" id="ARBA00022490"/>
    </source>
</evidence>
<keyword evidence="10 11" id="KW-0804">Transcription</keyword>
<dbReference type="GO" id="GO:0005737">
    <property type="term" value="C:cytoplasm"/>
    <property type="evidence" value="ECO:0007669"/>
    <property type="project" value="UniProtKB-SubCell"/>
</dbReference>
<dbReference type="SUPFAM" id="SSF46785">
    <property type="entry name" value="Winged helix' DNA-binding domain"/>
    <property type="match status" value="1"/>
</dbReference>
<evidence type="ECO:0000256" key="8">
    <source>
        <dbReference type="ARBA" id="ARBA00023015"/>
    </source>
</evidence>
<dbReference type="PANTHER" id="PTHR33202">
    <property type="entry name" value="ZINC UPTAKE REGULATION PROTEIN"/>
    <property type="match status" value="1"/>
</dbReference>
<dbReference type="GO" id="GO:0008270">
    <property type="term" value="F:zinc ion binding"/>
    <property type="evidence" value="ECO:0007669"/>
    <property type="project" value="TreeGrafter"/>
</dbReference>
<comment type="subcellular location">
    <subcellularLocation>
        <location evidence="1 11">Cytoplasm</location>
    </subcellularLocation>
</comment>
<organism evidence="12">
    <name type="scientific">Magnetospirillum gryphiswaldense</name>
    <dbReference type="NCBI Taxonomy" id="55518"/>
    <lineage>
        <taxon>Bacteria</taxon>
        <taxon>Pseudomonadati</taxon>
        <taxon>Pseudomonadota</taxon>
        <taxon>Alphaproteobacteria</taxon>
        <taxon>Rhodospirillales</taxon>
        <taxon>Rhodospirillaceae</taxon>
        <taxon>Magnetospirillum</taxon>
    </lineage>
</organism>
<dbReference type="EMBL" id="CU459003">
    <property type="protein sequence ID" value="CAM76413.1"/>
    <property type="molecule type" value="Genomic_DNA"/>
</dbReference>
<keyword evidence="5 11" id="KW-0678">Repressor</keyword>
<keyword evidence="8 11" id="KW-0805">Transcription regulation</keyword>
<evidence type="ECO:0000313" key="12">
    <source>
        <dbReference type="EMBL" id="CAM76413.1"/>
    </source>
</evidence>
<dbReference type="InterPro" id="IPR036390">
    <property type="entry name" value="WH_DNA-bd_sf"/>
</dbReference>
<dbReference type="GO" id="GO:0003700">
    <property type="term" value="F:DNA-binding transcription factor activity"/>
    <property type="evidence" value="ECO:0007669"/>
    <property type="project" value="UniProtKB-UniRule"/>
</dbReference>
<protein>
    <recommendedName>
        <fullName evidence="3 11">Ferric uptake regulation protein</fullName>
    </recommendedName>
</protein>
<evidence type="ECO:0000256" key="10">
    <source>
        <dbReference type="ARBA" id="ARBA00023163"/>
    </source>
</evidence>
<comment type="similarity">
    <text evidence="2 11">Belongs to the Fur family.</text>
</comment>
<evidence type="ECO:0000256" key="1">
    <source>
        <dbReference type="ARBA" id="ARBA00004496"/>
    </source>
</evidence>
<evidence type="ECO:0000256" key="2">
    <source>
        <dbReference type="ARBA" id="ARBA00007957"/>
    </source>
</evidence>
<keyword evidence="9 11" id="KW-0238">DNA-binding</keyword>
<keyword evidence="6 11" id="KW-0479">Metal-binding</keyword>
<evidence type="ECO:0000256" key="3">
    <source>
        <dbReference type="ARBA" id="ARBA00020910"/>
    </source>
</evidence>
<dbReference type="CDD" id="cd07153">
    <property type="entry name" value="Fur_like"/>
    <property type="match status" value="1"/>
</dbReference>
<reference evidence="12" key="1">
    <citation type="journal article" date="2007" name="J. Bacteriol.">
        <title>Comparative genome analysis of four magnetotactic bacteria reveals a complex set of group-specific genes implicated in magnetosome biomineralization and function.</title>
        <authorList>
            <person name="Richter M."/>
            <person name="Kube M."/>
            <person name="Bazylinski D.A."/>
            <person name="Lombardot T."/>
            <person name="Gloeckner F.O."/>
            <person name="Reinhardt R."/>
            <person name="Schueler D."/>
        </authorList>
    </citation>
    <scope>NUCLEOTIDE SEQUENCE</scope>
    <source>
        <strain evidence="12">MSR-1</strain>
    </source>
</reference>
<keyword evidence="4 11" id="KW-0963">Cytoplasm</keyword>
<name>A4U0K6_9PROT</name>
<dbReference type="InterPro" id="IPR036388">
    <property type="entry name" value="WH-like_DNA-bd_sf"/>
</dbReference>
<dbReference type="Gene3D" id="1.10.10.10">
    <property type="entry name" value="Winged helix-like DNA-binding domain superfamily/Winged helix DNA-binding domain"/>
    <property type="match status" value="1"/>
</dbReference>
<dbReference type="PANTHER" id="PTHR33202:SF7">
    <property type="entry name" value="FERRIC UPTAKE REGULATION PROTEIN"/>
    <property type="match status" value="1"/>
</dbReference>
<dbReference type="Pfam" id="PF01475">
    <property type="entry name" value="FUR"/>
    <property type="match status" value="1"/>
</dbReference>
<gene>
    <name evidence="11" type="primary">fur</name>
    <name evidence="12" type="ORF">MGR_1305</name>
</gene>